<feature type="compositionally biased region" description="Polar residues" evidence="2">
    <location>
        <begin position="589"/>
        <end position="601"/>
    </location>
</feature>
<feature type="compositionally biased region" description="Basic and acidic residues" evidence="2">
    <location>
        <begin position="397"/>
        <end position="421"/>
    </location>
</feature>
<feature type="region of interest" description="Disordered" evidence="2">
    <location>
        <begin position="174"/>
        <end position="665"/>
    </location>
</feature>
<feature type="compositionally biased region" description="Polar residues" evidence="2">
    <location>
        <begin position="533"/>
        <end position="543"/>
    </location>
</feature>
<feature type="compositionally biased region" description="Low complexity" evidence="2">
    <location>
        <begin position="567"/>
        <end position="588"/>
    </location>
</feature>
<dbReference type="Proteomes" id="UP001634394">
    <property type="component" value="Unassembled WGS sequence"/>
</dbReference>
<reference evidence="3 4" key="1">
    <citation type="submission" date="2024-11" db="EMBL/GenBank/DDBJ databases">
        <title>Chromosome-level genome assembly of the freshwater bivalve Anodonta woodiana.</title>
        <authorList>
            <person name="Chen X."/>
        </authorList>
    </citation>
    <scope>NUCLEOTIDE SEQUENCE [LARGE SCALE GENOMIC DNA]</scope>
    <source>
        <strain evidence="3">MN2024</strain>
        <tissue evidence="3">Gills</tissue>
    </source>
</reference>
<dbReference type="AlphaFoldDB" id="A0ABD3W3E6"/>
<name>A0ABD3W3E6_SINWO</name>
<proteinExistence type="predicted"/>
<comment type="caution">
    <text evidence="3">The sequence shown here is derived from an EMBL/GenBank/DDBJ whole genome shotgun (WGS) entry which is preliminary data.</text>
</comment>
<accession>A0ABD3W3E6</accession>
<dbReference type="InterPro" id="IPR042779">
    <property type="entry name" value="MISP/MISP3-like"/>
</dbReference>
<feature type="compositionally biased region" description="Polar residues" evidence="2">
    <location>
        <begin position="640"/>
        <end position="653"/>
    </location>
</feature>
<feature type="compositionally biased region" description="Basic and acidic residues" evidence="2">
    <location>
        <begin position="329"/>
        <end position="345"/>
    </location>
</feature>
<gene>
    <name evidence="3" type="ORF">ACJMK2_041214</name>
</gene>
<feature type="coiled-coil region" evidence="1">
    <location>
        <begin position="146"/>
        <end position="173"/>
    </location>
</feature>
<protein>
    <recommendedName>
        <fullName evidence="5">A-kinase anchor protein 2 C-terminal domain-containing protein</fullName>
    </recommendedName>
</protein>
<keyword evidence="4" id="KW-1185">Reference proteome</keyword>
<evidence type="ECO:0000313" key="3">
    <source>
        <dbReference type="EMBL" id="KAL3868404.1"/>
    </source>
</evidence>
<evidence type="ECO:0000256" key="1">
    <source>
        <dbReference type="SAM" id="Coils"/>
    </source>
</evidence>
<dbReference type="PANTHER" id="PTHR18839:SF0">
    <property type="entry name" value="MITOTIC INTERACTOR AND SUBSTRATE OF PLK1 ISOFORM X1-RELATED"/>
    <property type="match status" value="1"/>
</dbReference>
<feature type="compositionally biased region" description="Basic and acidic residues" evidence="2">
    <location>
        <begin position="293"/>
        <end position="302"/>
    </location>
</feature>
<sequence length="665" mass="76506">MVRIYIVEKETPEPQNPEATYSNTDWKASLPIRKSVTEDKPPKVNLYSDNIIQEKENSETVDRDSIANLASTRAHWESKFGKSFPEQSSKTATKSNKQVRHWDVKLPYKQLNISSSTPSGQVTSYSRMADIDTENESAIDREIRLAMEREEMLKREQEEREELQNRQNAFKLVDTSAFEKIEQNNNKPTYHEMTEADRGSEMMERESRIQRELEEQQNREKDFTANSHAVGQESDESDQEPTVDPNESIIEREIRLQREREEELRRSHSKFTPPVQKEADKYTSDSEQNESDSDSKESETKTRHSRISYEEAIANSHHKGESLIAQELRLAKEREEELKRQREKLSTGAVDSLQLPDTKQQNRNSQSEPPTSRPTSLQERRGSQDSESSQGTGKSPMDYRPKNIKVKPYEEELSQDSRKSDPPQYETPIQREIRLARERENELRRQKGLPDKTDKEESAKSHPATTSDTDTDESYRNHFQSPLENSVTMKKLSSSRLQQELTKQKEREQALKKEGKIVSTSEEHVGIDKYVSITGQDISNTPVKRNFSVPKRGWSPSPQSMPAENGSPEPTSAATTPSTPTTPQSTPQNQKTFGRSVSGLTFSYRESKHKAESKIEQELREMREREEELRSRRGGAPLSPRNTENPQQSSTSVVDKRSQWEQSVN</sequence>
<evidence type="ECO:0008006" key="5">
    <source>
        <dbReference type="Google" id="ProtNLM"/>
    </source>
</evidence>
<evidence type="ECO:0000313" key="4">
    <source>
        <dbReference type="Proteomes" id="UP001634394"/>
    </source>
</evidence>
<feature type="compositionally biased region" description="Basic and acidic residues" evidence="2">
    <location>
        <begin position="605"/>
        <end position="631"/>
    </location>
</feature>
<dbReference type="EMBL" id="JBJQND010000008">
    <property type="protein sequence ID" value="KAL3868404.1"/>
    <property type="molecule type" value="Genomic_DNA"/>
</dbReference>
<keyword evidence="1" id="KW-0175">Coiled coil</keyword>
<evidence type="ECO:0000256" key="2">
    <source>
        <dbReference type="SAM" id="MobiDB-lite"/>
    </source>
</evidence>
<feature type="compositionally biased region" description="Polar residues" evidence="2">
    <location>
        <begin position="355"/>
        <end position="377"/>
    </location>
</feature>
<feature type="compositionally biased region" description="Basic and acidic residues" evidence="2">
    <location>
        <begin position="189"/>
        <end position="223"/>
    </location>
</feature>
<feature type="compositionally biased region" description="Basic and acidic residues" evidence="2">
    <location>
        <begin position="249"/>
        <end position="266"/>
    </location>
</feature>
<dbReference type="PANTHER" id="PTHR18839">
    <property type="entry name" value="MITOTIC INTERACTOR AND SUBSTRATE OF PLK1 MISP FAMILY MEMBER"/>
    <property type="match status" value="1"/>
</dbReference>
<organism evidence="3 4">
    <name type="scientific">Sinanodonta woodiana</name>
    <name type="common">Chinese pond mussel</name>
    <name type="synonym">Anodonta woodiana</name>
    <dbReference type="NCBI Taxonomy" id="1069815"/>
    <lineage>
        <taxon>Eukaryota</taxon>
        <taxon>Metazoa</taxon>
        <taxon>Spiralia</taxon>
        <taxon>Lophotrochozoa</taxon>
        <taxon>Mollusca</taxon>
        <taxon>Bivalvia</taxon>
        <taxon>Autobranchia</taxon>
        <taxon>Heteroconchia</taxon>
        <taxon>Palaeoheterodonta</taxon>
        <taxon>Unionida</taxon>
        <taxon>Unionoidea</taxon>
        <taxon>Unionidae</taxon>
        <taxon>Unioninae</taxon>
        <taxon>Sinanodonta</taxon>
    </lineage>
</organism>
<feature type="compositionally biased region" description="Basic and acidic residues" evidence="2">
    <location>
        <begin position="429"/>
        <end position="460"/>
    </location>
</feature>
<feature type="compositionally biased region" description="Basic and acidic residues" evidence="2">
    <location>
        <begin position="502"/>
        <end position="527"/>
    </location>
</feature>
<feature type="compositionally biased region" description="Polar residues" evidence="2">
    <location>
        <begin position="477"/>
        <end position="501"/>
    </location>
</feature>